<keyword evidence="3" id="KW-1185">Reference proteome</keyword>
<sequence length="78" mass="9259">MLKAYKYRIYPNSEQQALLIEKHFGCSRFVFNWALALALALALQKRYYAMFGKSLSRTQIQHTMIVIPMLRAIYESRR</sequence>
<evidence type="ECO:0000313" key="2">
    <source>
        <dbReference type="EMBL" id="OBX82934.1"/>
    </source>
</evidence>
<dbReference type="Pfam" id="PF12323">
    <property type="entry name" value="HTH_OrfB_IS605"/>
    <property type="match status" value="1"/>
</dbReference>
<dbReference type="AlphaFoldDB" id="A0A1B8QHQ4"/>
<organism evidence="2 3">
    <name type="scientific">Faucicola atlantae</name>
    <dbReference type="NCBI Taxonomy" id="34059"/>
    <lineage>
        <taxon>Bacteria</taxon>
        <taxon>Pseudomonadati</taxon>
        <taxon>Pseudomonadota</taxon>
        <taxon>Gammaproteobacteria</taxon>
        <taxon>Moraxellales</taxon>
        <taxon>Moraxellaceae</taxon>
        <taxon>Faucicola</taxon>
    </lineage>
</organism>
<dbReference type="InterPro" id="IPR021027">
    <property type="entry name" value="Transposase_put_HTH"/>
</dbReference>
<dbReference type="EMBL" id="LZNA01000019">
    <property type="protein sequence ID" value="OBX82934.1"/>
    <property type="molecule type" value="Genomic_DNA"/>
</dbReference>
<gene>
    <name evidence="2" type="ORF">A9306_05815</name>
</gene>
<feature type="domain" description="Transposase putative helix-turn-helix" evidence="1">
    <location>
        <begin position="1"/>
        <end position="37"/>
    </location>
</feature>
<comment type="caution">
    <text evidence="2">The sequence shown here is derived from an EMBL/GenBank/DDBJ whole genome shotgun (WGS) entry which is preliminary data.</text>
</comment>
<protein>
    <recommendedName>
        <fullName evidence="1">Transposase putative helix-turn-helix domain-containing protein</fullName>
    </recommendedName>
</protein>
<reference evidence="2 3" key="1">
    <citation type="submission" date="2016-06" db="EMBL/GenBank/DDBJ databases">
        <title>Draft genome of Moraxella atlantae CCUG 59586.</title>
        <authorList>
            <person name="Salva-Serra F."/>
            <person name="Engstrom-Jakobsson H."/>
            <person name="Thorell K."/>
            <person name="Gonzales-Siles L."/>
            <person name="Karlsson R."/>
            <person name="Boulund F."/>
            <person name="Engstrand L."/>
            <person name="Kristiansson E."/>
            <person name="Moore E."/>
        </authorList>
    </citation>
    <scope>NUCLEOTIDE SEQUENCE [LARGE SCALE GENOMIC DNA]</scope>
    <source>
        <strain evidence="2 3">CCUG 59586</strain>
    </source>
</reference>
<name>A0A1B8QHQ4_9GAMM</name>
<accession>A0A1B8QHQ4</accession>
<proteinExistence type="predicted"/>
<dbReference type="RefSeq" id="WP_067335562.1">
    <property type="nucleotide sequence ID" value="NZ_LZNA01000019.1"/>
</dbReference>
<evidence type="ECO:0000313" key="3">
    <source>
        <dbReference type="Proteomes" id="UP000092616"/>
    </source>
</evidence>
<evidence type="ECO:0000259" key="1">
    <source>
        <dbReference type="Pfam" id="PF12323"/>
    </source>
</evidence>
<dbReference type="Proteomes" id="UP000092616">
    <property type="component" value="Unassembled WGS sequence"/>
</dbReference>